<dbReference type="FunCoup" id="Q0F3G0">
    <property type="interactions" value="90"/>
</dbReference>
<comment type="subunit">
    <text evidence="4">Part of the Bam complex.</text>
</comment>
<keyword evidence="6" id="KW-0812">Transmembrane</keyword>
<dbReference type="InterPro" id="IPR011990">
    <property type="entry name" value="TPR-like_helical_dom_sf"/>
</dbReference>
<dbReference type="HAMAP" id="MF_00922">
    <property type="entry name" value="OM_assembly_BamD"/>
    <property type="match status" value="1"/>
</dbReference>
<dbReference type="Proteomes" id="UP000005297">
    <property type="component" value="Unassembled WGS sequence"/>
</dbReference>
<gene>
    <name evidence="4" type="primary">bamD</name>
    <name evidence="6" type="ORF">SPV1_04153</name>
</gene>
<sequence>MTGCAGKDKPFENDAQRAYEKSKHQVTIGNYAEATMALEHFSSKYPYSKFAIQAELLRIFAAYKDDEFVLSEVLSQRFIDLHPGHANADYAMYMLAMSQYKQRASAEKDPTQNKAAIKSFKKLIREHPDSSYAKQGKMYLQSLYNSLAKHELTIGKFYFDRDRYVAAANRFQQVIQHYQTTPSIEEALYYLASSYAKMDMKTDASQTAQLLQHNYPHSSWSSKAERFL</sequence>
<evidence type="ECO:0000256" key="1">
    <source>
        <dbReference type="ARBA" id="ARBA00022729"/>
    </source>
</evidence>
<dbReference type="HOGENOM" id="CLU_065982_1_1_0"/>
<feature type="domain" description="Outer membrane lipoprotein BamD-like" evidence="5">
    <location>
        <begin position="13"/>
        <end position="209"/>
    </location>
</feature>
<keyword evidence="7" id="KW-1185">Reference proteome</keyword>
<comment type="subcellular location">
    <subcellularLocation>
        <location evidence="4">Cell outer membrane</location>
    </subcellularLocation>
</comment>
<dbReference type="InterPro" id="IPR017689">
    <property type="entry name" value="BamD"/>
</dbReference>
<dbReference type="CDD" id="cd15830">
    <property type="entry name" value="BamD"/>
    <property type="match status" value="1"/>
</dbReference>
<evidence type="ECO:0000256" key="3">
    <source>
        <dbReference type="ARBA" id="ARBA00023237"/>
    </source>
</evidence>
<dbReference type="GO" id="GO:0009279">
    <property type="term" value="C:cell outer membrane"/>
    <property type="evidence" value="ECO:0007669"/>
    <property type="project" value="UniProtKB-SubCell"/>
</dbReference>
<dbReference type="eggNOG" id="COG4105">
    <property type="taxonomic scope" value="Bacteria"/>
</dbReference>
<keyword evidence="1 4" id="KW-0732">Signal</keyword>
<dbReference type="STRING" id="314344.AL013_04255"/>
<dbReference type="GO" id="GO:0051205">
    <property type="term" value="P:protein insertion into membrane"/>
    <property type="evidence" value="ECO:0007669"/>
    <property type="project" value="UniProtKB-UniRule"/>
</dbReference>
<name>Q0F3G0_9PROT</name>
<comment type="caution">
    <text evidence="6">The sequence shown here is derived from an EMBL/GenBank/DDBJ whole genome shotgun (WGS) entry which is preliminary data.</text>
</comment>
<comment type="similarity">
    <text evidence="4">Belongs to the BamD family.</text>
</comment>
<dbReference type="NCBIfam" id="TIGR03302">
    <property type="entry name" value="OM_YfiO"/>
    <property type="match status" value="1"/>
</dbReference>
<organism evidence="6 7">
    <name type="scientific">Mariprofundus ferrooxydans PV-1</name>
    <dbReference type="NCBI Taxonomy" id="314345"/>
    <lineage>
        <taxon>Bacteria</taxon>
        <taxon>Pseudomonadati</taxon>
        <taxon>Pseudomonadota</taxon>
        <taxon>Candidatius Mariprofundia</taxon>
        <taxon>Mariprofundales</taxon>
        <taxon>Mariprofundaceae</taxon>
        <taxon>Mariprofundus</taxon>
    </lineage>
</organism>
<evidence type="ECO:0000259" key="5">
    <source>
        <dbReference type="Pfam" id="PF13525"/>
    </source>
</evidence>
<evidence type="ECO:0000313" key="7">
    <source>
        <dbReference type="Proteomes" id="UP000005297"/>
    </source>
</evidence>
<keyword evidence="2 4" id="KW-0472">Membrane</keyword>
<dbReference type="Gene3D" id="1.25.40.10">
    <property type="entry name" value="Tetratricopeptide repeat domain"/>
    <property type="match status" value="1"/>
</dbReference>
<dbReference type="SUPFAM" id="SSF48452">
    <property type="entry name" value="TPR-like"/>
    <property type="match status" value="1"/>
</dbReference>
<evidence type="ECO:0000256" key="4">
    <source>
        <dbReference type="HAMAP-Rule" id="MF_00922"/>
    </source>
</evidence>
<dbReference type="InParanoid" id="Q0F3G0"/>
<proteinExistence type="inferred from homology"/>
<accession>Q0F3G0</accession>
<dbReference type="Pfam" id="PF13525">
    <property type="entry name" value="YfiO"/>
    <property type="match status" value="1"/>
</dbReference>
<reference evidence="6 7" key="1">
    <citation type="submission" date="2006-09" db="EMBL/GenBank/DDBJ databases">
        <authorList>
            <person name="Emerson D."/>
            <person name="Ferriera S."/>
            <person name="Johnson J."/>
            <person name="Kravitz S."/>
            <person name="Halpern A."/>
            <person name="Remington K."/>
            <person name="Beeson K."/>
            <person name="Tran B."/>
            <person name="Rogers Y.-H."/>
            <person name="Friedman R."/>
            <person name="Venter J.C."/>
        </authorList>
    </citation>
    <scope>NUCLEOTIDE SEQUENCE [LARGE SCALE GENOMIC DNA]</scope>
    <source>
        <strain evidence="6 7">PV-1</strain>
    </source>
</reference>
<evidence type="ECO:0000313" key="6">
    <source>
        <dbReference type="EMBL" id="EAU55981.1"/>
    </source>
</evidence>
<protein>
    <recommendedName>
        <fullName evidence="4">Outer membrane protein assembly factor BamD</fullName>
    </recommendedName>
</protein>
<dbReference type="InterPro" id="IPR039565">
    <property type="entry name" value="BamD-like"/>
</dbReference>
<dbReference type="EMBL" id="AATS01000001">
    <property type="protein sequence ID" value="EAU55981.1"/>
    <property type="molecule type" value="Genomic_DNA"/>
</dbReference>
<keyword evidence="3 4" id="KW-0998">Cell outer membrane</keyword>
<dbReference type="AlphaFoldDB" id="Q0F3G0"/>
<evidence type="ECO:0000256" key="2">
    <source>
        <dbReference type="ARBA" id="ARBA00023136"/>
    </source>
</evidence>
<comment type="function">
    <text evidence="4">Part of the outer membrane protein assembly complex, which is involved in assembly and insertion of beta-barrel proteins into the outer membrane.</text>
</comment>
<dbReference type="GO" id="GO:0043165">
    <property type="term" value="P:Gram-negative-bacterium-type cell outer membrane assembly"/>
    <property type="evidence" value="ECO:0007669"/>
    <property type="project" value="UniProtKB-UniRule"/>
</dbReference>